<name>G4D237_9FIRM</name>
<evidence type="ECO:0000313" key="1">
    <source>
        <dbReference type="EMBL" id="EGY80404.1"/>
    </source>
</evidence>
<proteinExistence type="predicted"/>
<dbReference type="STRING" id="997350.HMPREF9129_0467"/>
<keyword evidence="2" id="KW-1185">Reference proteome</keyword>
<dbReference type="HOGENOM" id="CLU_3111101_0_0_9"/>
<dbReference type="Proteomes" id="UP000003422">
    <property type="component" value="Unassembled WGS sequence"/>
</dbReference>
<evidence type="ECO:0000313" key="2">
    <source>
        <dbReference type="Proteomes" id="UP000003422"/>
    </source>
</evidence>
<dbReference type="AlphaFoldDB" id="G4D237"/>
<gene>
    <name evidence="1" type="ORF">HMPREF9129_0467</name>
</gene>
<protein>
    <submittedName>
        <fullName evidence="1">Uncharacterized protein</fullName>
    </submittedName>
</protein>
<dbReference type="EMBL" id="AGBB01000037">
    <property type="protein sequence ID" value="EGY80404.1"/>
    <property type="molecule type" value="Genomic_DNA"/>
</dbReference>
<reference evidence="1 2" key="1">
    <citation type="submission" date="2011-06" db="EMBL/GenBank/DDBJ databases">
        <authorList>
            <person name="Muzny D."/>
            <person name="Qin X."/>
            <person name="Deng J."/>
            <person name="Jiang H."/>
            <person name="Liu Y."/>
            <person name="Qu J."/>
            <person name="Song X.-Z."/>
            <person name="Zhang L."/>
            <person name="Thornton R."/>
            <person name="Coyle M."/>
            <person name="Francisco L."/>
            <person name="Jackson L."/>
            <person name="Javaid M."/>
            <person name="Korchina V."/>
            <person name="Kovar C."/>
            <person name="Mata R."/>
            <person name="Mathew T."/>
            <person name="Ngo R."/>
            <person name="Nguyen L."/>
            <person name="Nguyen N."/>
            <person name="Okwuonu G."/>
            <person name="Ongeri F."/>
            <person name="Pham C."/>
            <person name="Simmons D."/>
            <person name="Wilczek-Boney K."/>
            <person name="Hale W."/>
            <person name="Jakkamsetti A."/>
            <person name="Pham P."/>
            <person name="Ruth R."/>
            <person name="San Lucas F."/>
            <person name="Warren J."/>
            <person name="Zhang J."/>
            <person name="Zhao Z."/>
            <person name="Zhou C."/>
            <person name="Zhu D."/>
            <person name="Lee S."/>
            <person name="Bess C."/>
            <person name="Blankenburg K."/>
            <person name="Forbes L."/>
            <person name="Fu Q."/>
            <person name="Gubbala S."/>
            <person name="Hirani K."/>
            <person name="Jayaseelan J.C."/>
            <person name="Lara F."/>
            <person name="Munidasa M."/>
            <person name="Palculict T."/>
            <person name="Patil S."/>
            <person name="Pu L.-L."/>
            <person name="Saada N."/>
            <person name="Tang L."/>
            <person name="Weissenberger G."/>
            <person name="Zhu Y."/>
            <person name="Hemphill L."/>
            <person name="Shang Y."/>
            <person name="Youmans B."/>
            <person name="Ayvaz T."/>
            <person name="Ross M."/>
            <person name="Santibanez J."/>
            <person name="Aqrawi P."/>
            <person name="Gross S."/>
            <person name="Joshi V."/>
            <person name="Fowler G."/>
            <person name="Nazareth L."/>
            <person name="Reid J."/>
            <person name="Worley K."/>
            <person name="Petrosino J."/>
            <person name="Highlander S."/>
            <person name="Gibbs R."/>
        </authorList>
    </citation>
    <scope>NUCLEOTIDE SEQUENCE [LARGE SCALE GENOMIC DNA]</scope>
    <source>
        <strain evidence="1 2">ATCC 29427</strain>
    </source>
</reference>
<comment type="caution">
    <text evidence="1">The sequence shown here is derived from an EMBL/GenBank/DDBJ whole genome shotgun (WGS) entry which is preliminary data.</text>
</comment>
<feature type="non-terminal residue" evidence="1">
    <location>
        <position position="1"/>
    </location>
</feature>
<organism evidence="1 2">
    <name type="scientific">Peptoniphilus indolicus ATCC 29427</name>
    <dbReference type="NCBI Taxonomy" id="997350"/>
    <lineage>
        <taxon>Bacteria</taxon>
        <taxon>Bacillati</taxon>
        <taxon>Bacillota</taxon>
        <taxon>Tissierellia</taxon>
        <taxon>Tissierellales</taxon>
        <taxon>Peptoniphilaceae</taxon>
        <taxon>Peptoniphilus</taxon>
    </lineage>
</organism>
<accession>G4D237</accession>
<sequence length="50" mass="5851">KKGTIEYANKFAREYFVNIEDGEKITSYILEKEVEELINKADKNIKIKSV</sequence>